<keyword evidence="1" id="KW-1133">Transmembrane helix</keyword>
<dbReference type="EMBL" id="JAHRHJ020000003">
    <property type="protein sequence ID" value="KAH9320742.1"/>
    <property type="molecule type" value="Genomic_DNA"/>
</dbReference>
<gene>
    <name evidence="2" type="ORF">KI387_015381</name>
</gene>
<feature type="transmembrane region" description="Helical" evidence="1">
    <location>
        <begin position="61"/>
        <end position="80"/>
    </location>
</feature>
<dbReference type="Proteomes" id="UP000824469">
    <property type="component" value="Unassembled WGS sequence"/>
</dbReference>
<sequence>VPFTSIFFTPIDGSNSDSLSMSQQHNVVESIRSKWYGQRTSCPELDSGVESNTSAISPAHLWRLFVFTASVYAITALIHIGRKPRQRRDRGRVRAAPASNINVLSTPANCI</sequence>
<proteinExistence type="predicted"/>
<reference evidence="2 3" key="1">
    <citation type="journal article" date="2021" name="Nat. Plants">
        <title>The Taxus genome provides insights into paclitaxel biosynthesis.</title>
        <authorList>
            <person name="Xiong X."/>
            <person name="Gou J."/>
            <person name="Liao Q."/>
            <person name="Li Y."/>
            <person name="Zhou Q."/>
            <person name="Bi G."/>
            <person name="Li C."/>
            <person name="Du R."/>
            <person name="Wang X."/>
            <person name="Sun T."/>
            <person name="Guo L."/>
            <person name="Liang H."/>
            <person name="Lu P."/>
            <person name="Wu Y."/>
            <person name="Zhang Z."/>
            <person name="Ro D.K."/>
            <person name="Shang Y."/>
            <person name="Huang S."/>
            <person name="Yan J."/>
        </authorList>
    </citation>
    <scope>NUCLEOTIDE SEQUENCE [LARGE SCALE GENOMIC DNA]</scope>
    <source>
        <strain evidence="2">Ta-2019</strain>
    </source>
</reference>
<organism evidence="2 3">
    <name type="scientific">Taxus chinensis</name>
    <name type="common">Chinese yew</name>
    <name type="synonym">Taxus wallichiana var. chinensis</name>
    <dbReference type="NCBI Taxonomy" id="29808"/>
    <lineage>
        <taxon>Eukaryota</taxon>
        <taxon>Viridiplantae</taxon>
        <taxon>Streptophyta</taxon>
        <taxon>Embryophyta</taxon>
        <taxon>Tracheophyta</taxon>
        <taxon>Spermatophyta</taxon>
        <taxon>Pinopsida</taxon>
        <taxon>Pinidae</taxon>
        <taxon>Conifers II</taxon>
        <taxon>Cupressales</taxon>
        <taxon>Taxaceae</taxon>
        <taxon>Taxus</taxon>
    </lineage>
</organism>
<evidence type="ECO:0000313" key="2">
    <source>
        <dbReference type="EMBL" id="KAH9320742.1"/>
    </source>
</evidence>
<protein>
    <submittedName>
        <fullName evidence="2">Uncharacterized protein</fullName>
    </submittedName>
</protein>
<accession>A0AA38GC23</accession>
<feature type="non-terminal residue" evidence="2">
    <location>
        <position position="1"/>
    </location>
</feature>
<keyword evidence="1" id="KW-0812">Transmembrane</keyword>
<evidence type="ECO:0000256" key="1">
    <source>
        <dbReference type="SAM" id="Phobius"/>
    </source>
</evidence>
<keyword evidence="3" id="KW-1185">Reference proteome</keyword>
<evidence type="ECO:0000313" key="3">
    <source>
        <dbReference type="Proteomes" id="UP000824469"/>
    </source>
</evidence>
<name>A0AA38GC23_TAXCH</name>
<dbReference type="AlphaFoldDB" id="A0AA38GC23"/>
<keyword evidence="1" id="KW-0472">Membrane</keyword>
<comment type="caution">
    <text evidence="2">The sequence shown here is derived from an EMBL/GenBank/DDBJ whole genome shotgun (WGS) entry which is preliminary data.</text>
</comment>